<feature type="transmembrane region" description="Helical" evidence="1">
    <location>
        <begin position="25"/>
        <end position="45"/>
    </location>
</feature>
<feature type="transmembrane region" description="Helical" evidence="1">
    <location>
        <begin position="126"/>
        <end position="148"/>
    </location>
</feature>
<organism evidence="2 3">
    <name type="scientific">Clostridium sartagoforme</name>
    <dbReference type="NCBI Taxonomy" id="84031"/>
    <lineage>
        <taxon>Bacteria</taxon>
        <taxon>Bacillati</taxon>
        <taxon>Bacillota</taxon>
        <taxon>Clostridia</taxon>
        <taxon>Eubacteriales</taxon>
        <taxon>Clostridiaceae</taxon>
        <taxon>Clostridium</taxon>
    </lineage>
</organism>
<dbReference type="RefSeq" id="WP_136007245.1">
    <property type="nucleotide sequence ID" value="NZ_SRYR01000005.1"/>
</dbReference>
<keyword evidence="1" id="KW-0472">Membrane</keyword>
<accession>A0A4S2DJI9</accession>
<comment type="caution">
    <text evidence="2">The sequence shown here is derived from an EMBL/GenBank/DDBJ whole genome shotgun (WGS) entry which is preliminary data.</text>
</comment>
<evidence type="ECO:0000313" key="2">
    <source>
        <dbReference type="EMBL" id="TGY41802.1"/>
    </source>
</evidence>
<evidence type="ECO:0000313" key="3">
    <source>
        <dbReference type="Proteomes" id="UP000306888"/>
    </source>
</evidence>
<dbReference type="EMBL" id="SRYR01000005">
    <property type="protein sequence ID" value="TGY41802.1"/>
    <property type="molecule type" value="Genomic_DNA"/>
</dbReference>
<dbReference type="AlphaFoldDB" id="A0A4S2DJI9"/>
<proteinExistence type="predicted"/>
<reference evidence="2 3" key="1">
    <citation type="submission" date="2019-04" db="EMBL/GenBank/DDBJ databases">
        <title>Microbes associate with the intestines of laboratory mice.</title>
        <authorList>
            <person name="Navarre W."/>
            <person name="Wong E."/>
            <person name="Huang K."/>
            <person name="Tropini C."/>
            <person name="Ng K."/>
            <person name="Yu B."/>
        </authorList>
    </citation>
    <scope>NUCLEOTIDE SEQUENCE [LARGE SCALE GENOMIC DNA]</scope>
    <source>
        <strain evidence="2 3">NM50_B9-20</strain>
    </source>
</reference>
<name>A0A4S2DJI9_9CLOT</name>
<sequence>MDGIINSKSYRDVMPEFILEDHNGFIFNGTALIVISIIFLLAPIFTKDKHGNLEQIQYTTKRGRKLYRDKIITSLIASGIIVTVELGALFSLYLTRENTVEMFYNSSINSWLTVGFNWFDLTFKEYIFVTIVLIYIFSLCLSLLISFVSRKCSRYITLIGISLLLVIVFFKLVTTEFLFWGGVGWIYKPKFLIIGFLTIMAVIGIILVLAQNRNEKKCFKLNKCFKLIIY</sequence>
<keyword evidence="1" id="KW-0812">Transmembrane</keyword>
<protein>
    <submittedName>
        <fullName evidence="2">Uncharacterized protein</fullName>
    </submittedName>
</protein>
<gene>
    <name evidence="2" type="ORF">E5347_10810</name>
</gene>
<feature type="transmembrane region" description="Helical" evidence="1">
    <location>
        <begin position="155"/>
        <end position="179"/>
    </location>
</feature>
<feature type="transmembrane region" description="Helical" evidence="1">
    <location>
        <begin position="71"/>
        <end position="94"/>
    </location>
</feature>
<dbReference type="Proteomes" id="UP000306888">
    <property type="component" value="Unassembled WGS sequence"/>
</dbReference>
<keyword evidence="1" id="KW-1133">Transmembrane helix</keyword>
<feature type="transmembrane region" description="Helical" evidence="1">
    <location>
        <begin position="191"/>
        <end position="210"/>
    </location>
</feature>
<keyword evidence="3" id="KW-1185">Reference proteome</keyword>
<evidence type="ECO:0000256" key="1">
    <source>
        <dbReference type="SAM" id="Phobius"/>
    </source>
</evidence>
<dbReference type="OrthoDB" id="2199615at2"/>